<dbReference type="AlphaFoldDB" id="A0A0D0A7K9"/>
<sequence>MANTVTEVGSNSFLATSIQYSVTAAREHDSGRFAVSNFLNNSCGSGFTATYCQASSIPISSDPEGLITVTVVLPVYLVMKHQARLKPSLELNRASTSLPIAVVLEAKLQWAAIRLGQFVHHRFDDPAGTNSVTASRNHGGSNQSLVLVALAAMGDRDRPAVVNDEHNMSLEMSRTTGTRPNMPPHSIATTSLRNTTQIHCTSHQKSSAHHPHLQHYEGPTVPDEAVFDADGPSTPLDLNHAVTVSCVLQESEGITVPDEAVFDADELTSLDPNHAATSCEEDSDWYYVSRAVLAAAAATSQHAPESASHSDFESELLAATMIEDYIDWPDEDLEPFMEIPSSASSSWFPALGFTCSRTTRASKARSSYQRHQWSYTTLEGIRDPGELDWQINTTLGGVN</sequence>
<dbReference type="InParanoid" id="A0A0D0A7K9"/>
<organism evidence="1 2">
    <name type="scientific">Suillus luteus UH-Slu-Lm8-n1</name>
    <dbReference type="NCBI Taxonomy" id="930992"/>
    <lineage>
        <taxon>Eukaryota</taxon>
        <taxon>Fungi</taxon>
        <taxon>Dikarya</taxon>
        <taxon>Basidiomycota</taxon>
        <taxon>Agaricomycotina</taxon>
        <taxon>Agaricomycetes</taxon>
        <taxon>Agaricomycetidae</taxon>
        <taxon>Boletales</taxon>
        <taxon>Suillineae</taxon>
        <taxon>Suillaceae</taxon>
        <taxon>Suillus</taxon>
    </lineage>
</organism>
<keyword evidence="2" id="KW-1185">Reference proteome</keyword>
<reference evidence="2" key="2">
    <citation type="submission" date="2015-01" db="EMBL/GenBank/DDBJ databases">
        <title>Evolutionary Origins and Diversification of the Mycorrhizal Mutualists.</title>
        <authorList>
            <consortium name="DOE Joint Genome Institute"/>
            <consortium name="Mycorrhizal Genomics Consortium"/>
            <person name="Kohler A."/>
            <person name="Kuo A."/>
            <person name="Nagy L.G."/>
            <person name="Floudas D."/>
            <person name="Copeland A."/>
            <person name="Barry K.W."/>
            <person name="Cichocki N."/>
            <person name="Veneault-Fourrey C."/>
            <person name="LaButti K."/>
            <person name="Lindquist E.A."/>
            <person name="Lipzen A."/>
            <person name="Lundell T."/>
            <person name="Morin E."/>
            <person name="Murat C."/>
            <person name="Riley R."/>
            <person name="Ohm R."/>
            <person name="Sun H."/>
            <person name="Tunlid A."/>
            <person name="Henrissat B."/>
            <person name="Grigoriev I.V."/>
            <person name="Hibbett D.S."/>
            <person name="Martin F."/>
        </authorList>
    </citation>
    <scope>NUCLEOTIDE SEQUENCE [LARGE SCALE GENOMIC DNA]</scope>
    <source>
        <strain evidence="2">UH-Slu-Lm8-n1</strain>
    </source>
</reference>
<dbReference type="HOGENOM" id="CLU_691122_0_0_1"/>
<dbReference type="Proteomes" id="UP000054485">
    <property type="component" value="Unassembled WGS sequence"/>
</dbReference>
<name>A0A0D0A7K9_9AGAM</name>
<dbReference type="EMBL" id="KN835164">
    <property type="protein sequence ID" value="KIK46065.1"/>
    <property type="molecule type" value="Genomic_DNA"/>
</dbReference>
<reference evidence="1 2" key="1">
    <citation type="submission" date="2014-04" db="EMBL/GenBank/DDBJ databases">
        <authorList>
            <consortium name="DOE Joint Genome Institute"/>
            <person name="Kuo A."/>
            <person name="Ruytinx J."/>
            <person name="Rineau F."/>
            <person name="Colpaert J."/>
            <person name="Kohler A."/>
            <person name="Nagy L.G."/>
            <person name="Floudas D."/>
            <person name="Copeland A."/>
            <person name="Barry K.W."/>
            <person name="Cichocki N."/>
            <person name="Veneault-Fourrey C."/>
            <person name="LaButti K."/>
            <person name="Lindquist E.A."/>
            <person name="Lipzen A."/>
            <person name="Lundell T."/>
            <person name="Morin E."/>
            <person name="Murat C."/>
            <person name="Sun H."/>
            <person name="Tunlid A."/>
            <person name="Henrissat B."/>
            <person name="Grigoriev I.V."/>
            <person name="Hibbett D.S."/>
            <person name="Martin F."/>
            <person name="Nordberg H.P."/>
            <person name="Cantor M.N."/>
            <person name="Hua S.X."/>
        </authorList>
    </citation>
    <scope>NUCLEOTIDE SEQUENCE [LARGE SCALE GENOMIC DNA]</scope>
    <source>
        <strain evidence="1 2">UH-Slu-Lm8-n1</strain>
    </source>
</reference>
<dbReference type="OrthoDB" id="2673555at2759"/>
<gene>
    <name evidence="1" type="ORF">CY34DRAFT_105239</name>
</gene>
<protein>
    <submittedName>
        <fullName evidence="1">Uncharacterized protein</fullName>
    </submittedName>
</protein>
<evidence type="ECO:0000313" key="1">
    <source>
        <dbReference type="EMBL" id="KIK46065.1"/>
    </source>
</evidence>
<evidence type="ECO:0000313" key="2">
    <source>
        <dbReference type="Proteomes" id="UP000054485"/>
    </source>
</evidence>
<proteinExistence type="predicted"/>
<accession>A0A0D0A7K9</accession>